<keyword evidence="1" id="KW-0812">Transmembrane</keyword>
<dbReference type="EMBL" id="QXXA01000028">
    <property type="protein sequence ID" value="NBI08302.1"/>
    <property type="molecule type" value="Genomic_DNA"/>
</dbReference>
<feature type="transmembrane region" description="Helical" evidence="1">
    <location>
        <begin position="43"/>
        <end position="71"/>
    </location>
</feature>
<feature type="transmembrane region" description="Helical" evidence="1">
    <location>
        <begin position="102"/>
        <end position="120"/>
    </location>
</feature>
<feature type="transmembrane region" description="Helical" evidence="1">
    <location>
        <begin position="78"/>
        <end position="96"/>
    </location>
</feature>
<gene>
    <name evidence="2" type="ORF">D3Z33_15725</name>
</gene>
<comment type="caution">
    <text evidence="2">The sequence shown here is derived from an EMBL/GenBank/DDBJ whole genome shotgun (WGS) entry which is preliminary data.</text>
</comment>
<keyword evidence="1" id="KW-1133">Transmembrane helix</keyword>
<proteinExistence type="predicted"/>
<feature type="transmembrane region" description="Helical" evidence="1">
    <location>
        <begin position="18"/>
        <end position="37"/>
    </location>
</feature>
<keyword evidence="1" id="KW-0472">Membrane</keyword>
<evidence type="ECO:0000313" key="3">
    <source>
        <dbReference type="Proteomes" id="UP000467132"/>
    </source>
</evidence>
<dbReference type="Proteomes" id="UP000467132">
    <property type="component" value="Unassembled WGS sequence"/>
</dbReference>
<keyword evidence="3" id="KW-1185">Reference proteome</keyword>
<dbReference type="AlphaFoldDB" id="A0A845R4G1"/>
<reference evidence="2 3" key="1">
    <citation type="submission" date="2018-08" db="EMBL/GenBank/DDBJ databases">
        <title>Murine metabolic-syndrome-specific gut microbial biobank.</title>
        <authorList>
            <person name="Liu C."/>
        </authorList>
    </citation>
    <scope>NUCLEOTIDE SEQUENCE [LARGE SCALE GENOMIC DNA]</scope>
    <source>
        <strain evidence="2 3">583</strain>
    </source>
</reference>
<organism evidence="2 3">
    <name type="scientific">Senegalia massiliensis</name>
    <dbReference type="NCBI Taxonomy" id="1720316"/>
    <lineage>
        <taxon>Bacteria</taxon>
        <taxon>Bacillati</taxon>
        <taxon>Bacillota</taxon>
        <taxon>Clostridia</taxon>
        <taxon>Eubacteriales</taxon>
        <taxon>Clostridiaceae</taxon>
        <taxon>Senegalia</taxon>
    </lineage>
</organism>
<name>A0A845R4G1_9CLOT</name>
<evidence type="ECO:0000313" key="2">
    <source>
        <dbReference type="EMBL" id="NBI08302.1"/>
    </source>
</evidence>
<protein>
    <submittedName>
        <fullName evidence="2">Uncharacterized protein</fullName>
    </submittedName>
</protein>
<evidence type="ECO:0000256" key="1">
    <source>
        <dbReference type="SAM" id="Phobius"/>
    </source>
</evidence>
<accession>A0A845R4G1</accession>
<sequence length="132" mass="15227">MVIRENINSLKNSIQENIFLKLIIIISTLIYPTIFVLDILDMLGIISIEIFSPVYLMWVGFYSSIILIYFVGINLINILLVLINVCVTLFIMFGFLMGGIGAVLGITIKMILPFIPFSWIERLMSFLFRYDY</sequence>